<proteinExistence type="predicted"/>
<dbReference type="AlphaFoldDB" id="A0A8T8E6T3"/>
<keyword evidence="2" id="KW-1185">Reference proteome</keyword>
<dbReference type="Proteomes" id="UP000637819">
    <property type="component" value="Chromosome"/>
</dbReference>
<dbReference type="GeneID" id="62875462"/>
<organism evidence="1 2">
    <name type="scientific">Haloterrigena salifodinae</name>
    <dbReference type="NCBI Taxonomy" id="2675099"/>
    <lineage>
        <taxon>Archaea</taxon>
        <taxon>Methanobacteriati</taxon>
        <taxon>Methanobacteriota</taxon>
        <taxon>Stenosarchaea group</taxon>
        <taxon>Halobacteria</taxon>
        <taxon>Halobacteriales</taxon>
        <taxon>Natrialbaceae</taxon>
        <taxon>Haloterrigena</taxon>
    </lineage>
</organism>
<protein>
    <submittedName>
        <fullName evidence="1">Uncharacterized protein</fullName>
    </submittedName>
</protein>
<gene>
    <name evidence="1" type="ORF">JMJ58_10020</name>
</gene>
<dbReference type="KEGG" id="hsal:JMJ58_10020"/>
<dbReference type="EMBL" id="CP069188">
    <property type="protein sequence ID" value="QRV17176.1"/>
    <property type="molecule type" value="Genomic_DNA"/>
</dbReference>
<dbReference type="RefSeq" id="WP_204749258.1">
    <property type="nucleotide sequence ID" value="NZ_CP069188.1"/>
</dbReference>
<evidence type="ECO:0000313" key="2">
    <source>
        <dbReference type="Proteomes" id="UP000637819"/>
    </source>
</evidence>
<name>A0A8T8E6T3_9EURY</name>
<sequence length="117" mass="13110">MFTAYSGSVSDPTTGTVITNATVEVDDPMEGALWTVEYEINDSRNRTYEIEHYMIINGTPEYRWATTLDPDENTVSERIGVPSSEQEAERHQLRIVRNETGADPTVVDSVNVTVRAE</sequence>
<accession>A0A8T8E6T3</accession>
<evidence type="ECO:0000313" key="1">
    <source>
        <dbReference type="EMBL" id="QRV17176.1"/>
    </source>
</evidence>
<reference evidence="1 2" key="1">
    <citation type="submission" date="2021-01" db="EMBL/GenBank/DDBJ databases">
        <title>Genome Sequence and Methylation Pattern of Haloterrigena salifodinae BOL5-1, An Extremely Halophilic Archaeon from a Bolivian Salt Mine.</title>
        <authorList>
            <person name="DasSarma P."/>
            <person name="Anton B.P."/>
            <person name="DasSarma S.L."/>
            <person name="von Ehrenheim H.A.L."/>
            <person name="Martinez F.L."/>
            <person name="Guzman D."/>
            <person name="Roberts R.J."/>
            <person name="DasSarma S."/>
        </authorList>
    </citation>
    <scope>NUCLEOTIDE SEQUENCE [LARGE SCALE GENOMIC DNA]</scope>
    <source>
        <strain evidence="1 2">BOL5-1</strain>
    </source>
</reference>